<dbReference type="Gene3D" id="3.20.20.80">
    <property type="entry name" value="Glycosidases"/>
    <property type="match status" value="2"/>
</dbReference>
<dbReference type="InterPro" id="IPR017853">
    <property type="entry name" value="GH"/>
</dbReference>
<feature type="domain" description="Glycosyl hydrolase family 13 catalytic" evidence="2">
    <location>
        <begin position="20"/>
        <end position="559"/>
    </location>
</feature>
<comment type="caution">
    <text evidence="3">The sequence shown here is derived from an EMBL/GenBank/DDBJ whole genome shotgun (WGS) entry which is preliminary data.</text>
</comment>
<sequence>MLSMAMLMLSGNLTMQAQNDVMLQAFYWDVPVDAETNNGFWWDNLYNKASEFKEIGITGIWIPSPAKGNWGIYDMGYGIFDHYDLGNYNQKGTVETRFGSRQELESMIAAMHDTNNGQPKVEVYADIILNHMYSSEEDAEANPAVKEYVFDEAFRNGQQYVPYPTNEIKWVIEDAAAGDYYIKFKGFYLDYSVSYQERAYDIQIDYNNSGFGSSYSWESEPNNGNGETNTFPASGETVRAFINSEGDIDEFKVTAPGGKDIIIQLTARRQSGDEWQWADQTHGFYPSEIWHNGQNLAVNELKAITNTGISYINHTGTGEANLTWDYSYFHPVDENDWLGNWGSGDEIITNTKGFGNDLNTFDPRVQTRMNNWGEWLSDEINFDGYRLDFVRGLQEEYVANWIANLPPINNQQRFIVGEYWGSASSIQSWVNNVATNGADADAFDFPLKSTLTGMCNGDAGFDMNWLNHAGMIRNGDGNSLPGTSVVTFLENHDTGKEHDKWVTKDWHLGYAYMLTHEGKPCIFYPHLYGVTLVDNHDASVQIEVPASLKEDLKKLIFIRKTYLNGSLSVLSESGNPYPSSDTHDVYVARREGNNSKGGAIVVLNNSHSDKGLWVDATPQDWSSWTNKTLVNAFDEEQTTEVFGDGRVWVEAPARGYAIYVLQEDYENYNDLKTITSDNSLINQTSDSDNKSELSVFPNPVKAGQSIQVTGTFEGAVQIQLFDKHGRMVFNQKEVQPAGNDLCITCPGINRGDYILSVKDSEKSESRFISVQ</sequence>
<dbReference type="GO" id="GO:0005975">
    <property type="term" value="P:carbohydrate metabolic process"/>
    <property type="evidence" value="ECO:0007669"/>
    <property type="project" value="InterPro"/>
</dbReference>
<evidence type="ECO:0000313" key="3">
    <source>
        <dbReference type="EMBL" id="RCW36597.1"/>
    </source>
</evidence>
<dbReference type="NCBIfam" id="TIGR04183">
    <property type="entry name" value="Por_Secre_tail"/>
    <property type="match status" value="1"/>
</dbReference>
<proteinExistence type="predicted"/>
<dbReference type="PANTHER" id="PTHR43447">
    <property type="entry name" value="ALPHA-AMYLASE"/>
    <property type="match status" value="1"/>
</dbReference>
<organism evidence="3 4">
    <name type="scientific">Marinilabilia salmonicolor</name>
    <dbReference type="NCBI Taxonomy" id="989"/>
    <lineage>
        <taxon>Bacteria</taxon>
        <taxon>Pseudomonadati</taxon>
        <taxon>Bacteroidota</taxon>
        <taxon>Bacteroidia</taxon>
        <taxon>Marinilabiliales</taxon>
        <taxon>Marinilabiliaceae</taxon>
        <taxon>Marinilabilia</taxon>
    </lineage>
</organism>
<evidence type="ECO:0000313" key="4">
    <source>
        <dbReference type="Proteomes" id="UP000252733"/>
    </source>
</evidence>
<dbReference type="SUPFAM" id="SSF51445">
    <property type="entry name" value="(Trans)glycosidases"/>
    <property type="match status" value="1"/>
</dbReference>
<accession>A0A368V623</accession>
<feature type="chain" id="PRO_5016636421" evidence="1">
    <location>
        <begin position="18"/>
        <end position="771"/>
    </location>
</feature>
<evidence type="ECO:0000259" key="2">
    <source>
        <dbReference type="SMART" id="SM00642"/>
    </source>
</evidence>
<reference evidence="3 4" key="1">
    <citation type="submission" date="2018-07" db="EMBL/GenBank/DDBJ databases">
        <title>Freshwater and sediment microbial communities from various areas in North America, analyzing microbe dynamics in response to fracking.</title>
        <authorList>
            <person name="Lamendella R."/>
        </authorList>
    </citation>
    <scope>NUCLEOTIDE SEQUENCE [LARGE SCALE GENOMIC DNA]</scope>
    <source>
        <strain evidence="3 4">160A</strain>
    </source>
</reference>
<dbReference type="SMART" id="SM00642">
    <property type="entry name" value="Aamy"/>
    <property type="match status" value="1"/>
</dbReference>
<dbReference type="AlphaFoldDB" id="A0A368V623"/>
<dbReference type="EMBL" id="QPIZ01000008">
    <property type="protein sequence ID" value="RCW36597.1"/>
    <property type="molecule type" value="Genomic_DNA"/>
</dbReference>
<dbReference type="InterPro" id="IPR026444">
    <property type="entry name" value="Secre_tail"/>
</dbReference>
<gene>
    <name evidence="3" type="ORF">DFO77_10839</name>
</gene>
<keyword evidence="4" id="KW-1185">Reference proteome</keyword>
<dbReference type="InterPro" id="IPR013780">
    <property type="entry name" value="Glyco_hydro_b"/>
</dbReference>
<dbReference type="Proteomes" id="UP000252733">
    <property type="component" value="Unassembled WGS sequence"/>
</dbReference>
<keyword evidence="1" id="KW-0732">Signal</keyword>
<dbReference type="InterPro" id="IPR006047">
    <property type="entry name" value="GH13_cat_dom"/>
</dbReference>
<evidence type="ECO:0000256" key="1">
    <source>
        <dbReference type="SAM" id="SignalP"/>
    </source>
</evidence>
<name>A0A368V623_9BACT</name>
<dbReference type="Gene3D" id="2.60.40.1180">
    <property type="entry name" value="Golgi alpha-mannosidase II"/>
    <property type="match status" value="1"/>
</dbReference>
<protein>
    <submittedName>
        <fullName evidence="3">Alpha-amylase</fullName>
    </submittedName>
</protein>
<feature type="signal peptide" evidence="1">
    <location>
        <begin position="1"/>
        <end position="17"/>
    </location>
</feature>